<dbReference type="SMART" id="SM00382">
    <property type="entry name" value="AAA"/>
    <property type="match status" value="1"/>
</dbReference>
<keyword evidence="3" id="KW-0547">Nucleotide-binding</keyword>
<dbReference type="PANTHER" id="PTHR43335:SF4">
    <property type="entry name" value="ABC TRANSPORTER, ATP-BINDING PROTEIN"/>
    <property type="match status" value="1"/>
</dbReference>
<dbReference type="InterPro" id="IPR003593">
    <property type="entry name" value="AAA+_ATPase"/>
</dbReference>
<evidence type="ECO:0000256" key="4">
    <source>
        <dbReference type="ARBA" id="ARBA00022840"/>
    </source>
</evidence>
<dbReference type="EMBL" id="LT719092">
    <property type="protein sequence ID" value="SJK84887.1"/>
    <property type="molecule type" value="Genomic_DNA"/>
</dbReference>
<organism evidence="6 7">
    <name type="scientific">Cuniculiplasma divulgatum</name>
    <dbReference type="NCBI Taxonomy" id="1673428"/>
    <lineage>
        <taxon>Archaea</taxon>
        <taxon>Methanobacteriati</taxon>
        <taxon>Thermoplasmatota</taxon>
        <taxon>Thermoplasmata</taxon>
        <taxon>Thermoplasmatales</taxon>
        <taxon>Cuniculiplasmataceae</taxon>
        <taxon>Cuniculiplasma</taxon>
    </lineage>
</organism>
<evidence type="ECO:0000313" key="6">
    <source>
        <dbReference type="EMBL" id="SJK84887.1"/>
    </source>
</evidence>
<keyword evidence="4" id="KW-0067">ATP-binding</keyword>
<dbReference type="PROSITE" id="PS50893">
    <property type="entry name" value="ABC_TRANSPORTER_2"/>
    <property type="match status" value="1"/>
</dbReference>
<dbReference type="InterPro" id="IPR003439">
    <property type="entry name" value="ABC_transporter-like_ATP-bd"/>
</dbReference>
<dbReference type="STRING" id="1673428.CPM_1071"/>
<proteinExistence type="inferred from homology"/>
<dbReference type="RefSeq" id="WP_083705290.1">
    <property type="nucleotide sequence ID" value="NZ_LT719092.1"/>
</dbReference>
<dbReference type="GO" id="GO:0005524">
    <property type="term" value="F:ATP binding"/>
    <property type="evidence" value="ECO:0007669"/>
    <property type="project" value="UniProtKB-KW"/>
</dbReference>
<sequence>MMELEAANLSKKYGNFYALQDFNLDVHKGECVALLGPNGAGKSTLLKISTNIIHPTRGTLKIAGINVQDDPMKALEKVGPLVELPEFYPYLNGTEILNFVCKVKGASKEKIKDEIERLSSMLKMEEFINKKSGSYSRGMKQRLALACSMTMDPELLILDEPTFGLDPRGMREFIEIIREINVKEGKTVILSTHLISEAREIADKVVIINHGTKMLEMKNERETNLMNVTFYSKPEASTLETSSIKVIEDHGNTVTIQRDENISNDDVIDYFREKNLKIRWIEPTNQIERKYLELIN</sequence>
<dbReference type="SUPFAM" id="SSF52540">
    <property type="entry name" value="P-loop containing nucleoside triphosphate hydrolases"/>
    <property type="match status" value="1"/>
</dbReference>
<dbReference type="Proteomes" id="UP000187822">
    <property type="component" value="Chromosome I"/>
</dbReference>
<name>A0A1R4A7D4_9ARCH</name>
<keyword evidence="7" id="KW-1185">Reference proteome</keyword>
<gene>
    <name evidence="6" type="ORF">CPM_1071</name>
</gene>
<evidence type="ECO:0000259" key="5">
    <source>
        <dbReference type="PROSITE" id="PS50893"/>
    </source>
</evidence>
<dbReference type="CDD" id="cd03230">
    <property type="entry name" value="ABC_DR_subfamily_A"/>
    <property type="match status" value="1"/>
</dbReference>
<dbReference type="InterPro" id="IPR027417">
    <property type="entry name" value="P-loop_NTPase"/>
</dbReference>
<dbReference type="Pfam" id="PF00005">
    <property type="entry name" value="ABC_tran"/>
    <property type="match status" value="1"/>
</dbReference>
<protein>
    <submittedName>
        <fullName evidence="6">ABC2-1 family ABC transporter ATPase</fullName>
    </submittedName>
</protein>
<evidence type="ECO:0000256" key="2">
    <source>
        <dbReference type="ARBA" id="ARBA00022448"/>
    </source>
</evidence>
<dbReference type="GO" id="GO:0016887">
    <property type="term" value="F:ATP hydrolysis activity"/>
    <property type="evidence" value="ECO:0007669"/>
    <property type="project" value="InterPro"/>
</dbReference>
<evidence type="ECO:0000256" key="3">
    <source>
        <dbReference type="ARBA" id="ARBA00022741"/>
    </source>
</evidence>
<comment type="similarity">
    <text evidence="1">Belongs to the ABC transporter superfamily.</text>
</comment>
<evidence type="ECO:0000256" key="1">
    <source>
        <dbReference type="ARBA" id="ARBA00005417"/>
    </source>
</evidence>
<dbReference type="Gene3D" id="3.40.50.300">
    <property type="entry name" value="P-loop containing nucleotide triphosphate hydrolases"/>
    <property type="match status" value="1"/>
</dbReference>
<dbReference type="AlphaFoldDB" id="A0A1R4A7D4"/>
<reference evidence="7" key="1">
    <citation type="submission" date="2016-06" db="EMBL/GenBank/DDBJ databases">
        <authorList>
            <person name="Toshchakov V.S."/>
        </authorList>
    </citation>
    <scope>NUCLEOTIDE SEQUENCE [LARGE SCALE GENOMIC DNA]</scope>
    <source>
        <strain>PM4 (JCM 30641</strain>
        <strain evidence="7">\VKM B-2940)</strain>
    </source>
</reference>
<evidence type="ECO:0000313" key="7">
    <source>
        <dbReference type="Proteomes" id="UP000187822"/>
    </source>
</evidence>
<dbReference type="OrthoDB" id="87732at2157"/>
<accession>A0A1R4A7D4</accession>
<feature type="domain" description="ABC transporter" evidence="5">
    <location>
        <begin position="4"/>
        <end position="235"/>
    </location>
</feature>
<dbReference type="KEGG" id="cdiv:CPM_1071"/>
<dbReference type="GeneID" id="30927671"/>
<dbReference type="PANTHER" id="PTHR43335">
    <property type="entry name" value="ABC TRANSPORTER, ATP-BINDING PROTEIN"/>
    <property type="match status" value="1"/>
</dbReference>
<keyword evidence="2" id="KW-0813">Transport</keyword>